<organism evidence="8 9">
    <name type="scientific">Fictibacillus barbaricus</name>
    <dbReference type="NCBI Taxonomy" id="182136"/>
    <lineage>
        <taxon>Bacteria</taxon>
        <taxon>Bacillati</taxon>
        <taxon>Bacillota</taxon>
        <taxon>Bacilli</taxon>
        <taxon>Bacillales</taxon>
        <taxon>Fictibacillaceae</taxon>
        <taxon>Fictibacillus</taxon>
    </lineage>
</organism>
<evidence type="ECO:0000256" key="2">
    <source>
        <dbReference type="ARBA" id="ARBA00005262"/>
    </source>
</evidence>
<accession>A0ABU1TXP6</accession>
<protein>
    <submittedName>
        <fullName evidence="8">Chromate transporter</fullName>
    </submittedName>
</protein>
<evidence type="ECO:0000256" key="7">
    <source>
        <dbReference type="SAM" id="Phobius"/>
    </source>
</evidence>
<keyword evidence="5 7" id="KW-1133">Transmembrane helix</keyword>
<name>A0ABU1TXP6_9BACL</name>
<dbReference type="InterPro" id="IPR003370">
    <property type="entry name" value="Chromate_transpt"/>
</dbReference>
<dbReference type="PANTHER" id="PTHR33567">
    <property type="entry name" value="CHROMATE ION TRANSPORTER (EUROFUNG)"/>
    <property type="match status" value="1"/>
</dbReference>
<sequence length="397" mass="42733">MKQAKRNRHTLLEIFFTALRLGLTSFGGPIAHLGYFRDEYVQKRKWLDDRTYADLVALCQFLPGPASSQVGIGIGAMRGGLLGGFFAWLGFTMPSVIALILFAYFLKGTSYDLDGLIHALKIVAVAVVAQALVGMGKNLANTNSKAGLAVLAAAAVLLMPSAIAQLGVILIAAMIGYFLYRESSNDYNHEHSEPNVKRGRGWVWLVLFSGVLAILPFLRSQFFGIEIAMMDTFYRVGSLVFGGGHVVLPMLEREVVPSHWVSSSEFFAGYGAAQAVPGPLFTFAAYLGTMTAGISGGIIAVIAIFLPSFLLVYGALPYWNSFRNNVKFSAALTGVNAAVVGLLLAAFYDPLWTSTIKAPLDFVLSAIAFTALVIWKLPPWMIVAAAVIGGIITSFIS</sequence>
<dbReference type="Proteomes" id="UP001258181">
    <property type="component" value="Unassembled WGS sequence"/>
</dbReference>
<feature type="transmembrane region" description="Helical" evidence="7">
    <location>
        <begin position="200"/>
        <end position="220"/>
    </location>
</feature>
<feature type="transmembrane region" description="Helical" evidence="7">
    <location>
        <begin position="380"/>
        <end position="396"/>
    </location>
</feature>
<keyword evidence="9" id="KW-1185">Reference proteome</keyword>
<evidence type="ECO:0000313" key="8">
    <source>
        <dbReference type="EMBL" id="MDR7071930.1"/>
    </source>
</evidence>
<evidence type="ECO:0000256" key="3">
    <source>
        <dbReference type="ARBA" id="ARBA00022475"/>
    </source>
</evidence>
<feature type="transmembrane region" description="Helical" evidence="7">
    <location>
        <begin position="328"/>
        <end position="348"/>
    </location>
</feature>
<keyword evidence="3" id="KW-1003">Cell membrane</keyword>
<comment type="subcellular location">
    <subcellularLocation>
        <location evidence="1">Cell membrane</location>
        <topology evidence="1">Multi-pass membrane protein</topology>
    </subcellularLocation>
</comment>
<evidence type="ECO:0000256" key="5">
    <source>
        <dbReference type="ARBA" id="ARBA00022989"/>
    </source>
</evidence>
<gene>
    <name evidence="8" type="ORF">J2X07_000905</name>
</gene>
<dbReference type="PIRSF" id="PIRSF004810">
    <property type="entry name" value="ChrA"/>
    <property type="match status" value="1"/>
</dbReference>
<feature type="transmembrane region" description="Helical" evidence="7">
    <location>
        <begin position="81"/>
        <end position="104"/>
    </location>
</feature>
<dbReference type="NCBIfam" id="TIGR00937">
    <property type="entry name" value="2A51"/>
    <property type="match status" value="1"/>
</dbReference>
<comment type="similarity">
    <text evidence="2">Belongs to the chromate ion transporter (CHR) (TC 2.A.51) family.</text>
</comment>
<feature type="transmembrane region" description="Helical" evidence="7">
    <location>
        <begin position="266"/>
        <end position="287"/>
    </location>
</feature>
<feature type="transmembrane region" description="Helical" evidence="7">
    <location>
        <begin position="294"/>
        <end position="316"/>
    </location>
</feature>
<dbReference type="PANTHER" id="PTHR33567:SF3">
    <property type="entry name" value="CHROMATE ION TRANSPORTER (EUROFUNG)"/>
    <property type="match status" value="1"/>
</dbReference>
<reference evidence="8 9" key="1">
    <citation type="submission" date="2023-07" db="EMBL/GenBank/DDBJ databases">
        <title>Sorghum-associated microbial communities from plants grown in Nebraska, USA.</title>
        <authorList>
            <person name="Schachtman D."/>
        </authorList>
    </citation>
    <scope>NUCLEOTIDE SEQUENCE [LARGE SCALE GENOMIC DNA]</scope>
    <source>
        <strain evidence="8 9">BE211</strain>
    </source>
</reference>
<dbReference type="EMBL" id="JAVDWA010000001">
    <property type="protein sequence ID" value="MDR7071930.1"/>
    <property type="molecule type" value="Genomic_DNA"/>
</dbReference>
<feature type="transmembrane region" description="Helical" evidence="7">
    <location>
        <begin position="116"/>
        <end position="135"/>
    </location>
</feature>
<feature type="transmembrane region" description="Helical" evidence="7">
    <location>
        <begin position="147"/>
        <end position="180"/>
    </location>
</feature>
<feature type="transmembrane region" description="Helical" evidence="7">
    <location>
        <begin position="12"/>
        <end position="35"/>
    </location>
</feature>
<dbReference type="InterPro" id="IPR014047">
    <property type="entry name" value="Chr_Tranpt_l_chain"/>
</dbReference>
<evidence type="ECO:0000313" key="9">
    <source>
        <dbReference type="Proteomes" id="UP001258181"/>
    </source>
</evidence>
<evidence type="ECO:0000256" key="4">
    <source>
        <dbReference type="ARBA" id="ARBA00022692"/>
    </source>
</evidence>
<proteinExistence type="inferred from homology"/>
<keyword evidence="4 7" id="KW-0812">Transmembrane</keyword>
<dbReference type="Pfam" id="PF02417">
    <property type="entry name" value="Chromate_transp"/>
    <property type="match status" value="2"/>
</dbReference>
<evidence type="ECO:0000256" key="6">
    <source>
        <dbReference type="ARBA" id="ARBA00023136"/>
    </source>
</evidence>
<evidence type="ECO:0000256" key="1">
    <source>
        <dbReference type="ARBA" id="ARBA00004651"/>
    </source>
</evidence>
<comment type="caution">
    <text evidence="8">The sequence shown here is derived from an EMBL/GenBank/DDBJ whole genome shotgun (WGS) entry which is preliminary data.</text>
</comment>
<keyword evidence="6 7" id="KW-0472">Membrane</keyword>